<evidence type="ECO:0000259" key="3">
    <source>
        <dbReference type="PROSITE" id="PS51000"/>
    </source>
</evidence>
<dbReference type="Proteomes" id="UP000612585">
    <property type="component" value="Unassembled WGS sequence"/>
</dbReference>
<evidence type="ECO:0000256" key="2">
    <source>
        <dbReference type="ARBA" id="ARBA00023163"/>
    </source>
</evidence>
<dbReference type="InterPro" id="IPR013196">
    <property type="entry name" value="HTH_11"/>
</dbReference>
<dbReference type="InterPro" id="IPR036390">
    <property type="entry name" value="WH_DNA-bd_sf"/>
</dbReference>
<dbReference type="InterPro" id="IPR001034">
    <property type="entry name" value="DeoR_HTH"/>
</dbReference>
<sequence>MRASRLLSLLLLLQNRGRLSASQLAAELNVTARTVYRDVEALAAAGVPIYAEPGPTGGYQLVDGYRTRLTGLTADEAESLFLTGLPQPAAELGLGAQVAAAELKLMAALPTSYRDASVRIRQRFHLDAHGWYREPEAVPHLLAVAEALWQDRAVEIRYRRWSPRPGTVTRRLHPLGLVLKAGVWYLVATEKDQPRTYRVSSIEDLRILPDHFTRPDGFELAAAWQAHVDRYEHFDHTDTDANAVVRLSPDAIAALPHMLGPKAARAALRTLTPDGPDGWQRATIPMETVPHLADILLRLGPGVRAVAPERLVVHMTETVHAMARLYPSSGSSRSSR</sequence>
<evidence type="ECO:0000313" key="5">
    <source>
        <dbReference type="Proteomes" id="UP000612585"/>
    </source>
</evidence>
<name>A0A8J3ZCJ4_9ACTN</name>
<proteinExistence type="predicted"/>
<evidence type="ECO:0000256" key="1">
    <source>
        <dbReference type="ARBA" id="ARBA00023015"/>
    </source>
</evidence>
<evidence type="ECO:0000313" key="4">
    <source>
        <dbReference type="EMBL" id="GIJ59220.1"/>
    </source>
</evidence>
<keyword evidence="5" id="KW-1185">Reference proteome</keyword>
<dbReference type="PIRSF" id="PIRSF016838">
    <property type="entry name" value="PafC"/>
    <property type="match status" value="1"/>
</dbReference>
<dbReference type="InterPro" id="IPR036388">
    <property type="entry name" value="WH-like_DNA-bd_sf"/>
</dbReference>
<gene>
    <name evidence="4" type="ORF">Vau01_067360</name>
</gene>
<dbReference type="EMBL" id="BOPG01000045">
    <property type="protein sequence ID" value="GIJ59220.1"/>
    <property type="molecule type" value="Genomic_DNA"/>
</dbReference>
<dbReference type="InterPro" id="IPR028349">
    <property type="entry name" value="PafC-like"/>
</dbReference>
<dbReference type="RefSeq" id="WP_204001045.1">
    <property type="nucleotide sequence ID" value="NZ_BOPG01000045.1"/>
</dbReference>
<dbReference type="InterPro" id="IPR051534">
    <property type="entry name" value="CBASS_pafABC_assoc_protein"/>
</dbReference>
<dbReference type="Gene3D" id="1.10.10.10">
    <property type="entry name" value="Winged helix-like DNA-binding domain superfamily/Winged helix DNA-binding domain"/>
    <property type="match status" value="1"/>
</dbReference>
<dbReference type="GO" id="GO:0003700">
    <property type="term" value="F:DNA-binding transcription factor activity"/>
    <property type="evidence" value="ECO:0007669"/>
    <property type="project" value="InterPro"/>
</dbReference>
<dbReference type="SUPFAM" id="SSF46785">
    <property type="entry name" value="Winged helix' DNA-binding domain"/>
    <property type="match status" value="1"/>
</dbReference>
<reference evidence="4" key="1">
    <citation type="submission" date="2021-01" db="EMBL/GenBank/DDBJ databases">
        <title>Whole genome shotgun sequence of Virgisporangium aurantiacum NBRC 16421.</title>
        <authorList>
            <person name="Komaki H."/>
            <person name="Tamura T."/>
        </authorList>
    </citation>
    <scope>NUCLEOTIDE SEQUENCE</scope>
    <source>
        <strain evidence="4">NBRC 16421</strain>
    </source>
</reference>
<comment type="caution">
    <text evidence="4">The sequence shown here is derived from an EMBL/GenBank/DDBJ whole genome shotgun (WGS) entry which is preliminary data.</text>
</comment>
<feature type="domain" description="HTH deoR-type" evidence="3">
    <location>
        <begin position="2"/>
        <end position="57"/>
    </location>
</feature>
<keyword evidence="1" id="KW-0805">Transcription regulation</keyword>
<protein>
    <submittedName>
        <fullName evidence="4">Transcriptional regulator</fullName>
    </submittedName>
</protein>
<dbReference type="PROSITE" id="PS52050">
    <property type="entry name" value="WYL"/>
    <property type="match status" value="1"/>
</dbReference>
<keyword evidence="2" id="KW-0804">Transcription</keyword>
<accession>A0A8J3ZCJ4</accession>
<dbReference type="Pfam" id="PF08279">
    <property type="entry name" value="HTH_11"/>
    <property type="match status" value="1"/>
</dbReference>
<organism evidence="4 5">
    <name type="scientific">Virgisporangium aurantiacum</name>
    <dbReference type="NCBI Taxonomy" id="175570"/>
    <lineage>
        <taxon>Bacteria</taxon>
        <taxon>Bacillati</taxon>
        <taxon>Actinomycetota</taxon>
        <taxon>Actinomycetes</taxon>
        <taxon>Micromonosporales</taxon>
        <taxon>Micromonosporaceae</taxon>
        <taxon>Virgisporangium</taxon>
    </lineage>
</organism>
<dbReference type="PANTHER" id="PTHR34580">
    <property type="match status" value="1"/>
</dbReference>
<dbReference type="InterPro" id="IPR026881">
    <property type="entry name" value="WYL_dom"/>
</dbReference>
<dbReference type="PANTHER" id="PTHR34580:SF1">
    <property type="entry name" value="PROTEIN PAFC"/>
    <property type="match status" value="1"/>
</dbReference>
<dbReference type="Pfam" id="PF25583">
    <property type="entry name" value="WCX"/>
    <property type="match status" value="1"/>
</dbReference>
<dbReference type="PROSITE" id="PS51000">
    <property type="entry name" value="HTH_DEOR_2"/>
    <property type="match status" value="1"/>
</dbReference>
<dbReference type="Pfam" id="PF13280">
    <property type="entry name" value="WYL"/>
    <property type="match status" value="1"/>
</dbReference>
<dbReference type="InterPro" id="IPR057727">
    <property type="entry name" value="WCX_dom"/>
</dbReference>
<dbReference type="AlphaFoldDB" id="A0A8J3ZCJ4"/>